<gene>
    <name evidence="2" type="ORF">ALC57_15134</name>
</gene>
<evidence type="ECO:0000259" key="1">
    <source>
        <dbReference type="Pfam" id="PF12333"/>
    </source>
</evidence>
<dbReference type="InterPro" id="IPR024679">
    <property type="entry name" value="Ipi1_N"/>
</dbReference>
<proteinExistence type="predicted"/>
<dbReference type="SUPFAM" id="SSF48371">
    <property type="entry name" value="ARM repeat"/>
    <property type="match status" value="1"/>
</dbReference>
<accession>A0A151IXE1</accession>
<dbReference type="AlphaFoldDB" id="A0A151IXE1"/>
<reference evidence="2 3" key="1">
    <citation type="submission" date="2015-09" db="EMBL/GenBank/DDBJ databases">
        <title>Trachymyrmex cornetzi WGS genome.</title>
        <authorList>
            <person name="Nygaard S."/>
            <person name="Hu H."/>
            <person name="Boomsma J."/>
            <person name="Zhang G."/>
        </authorList>
    </citation>
    <scope>NUCLEOTIDE SEQUENCE [LARGE SCALE GENOMIC DNA]</scope>
    <source>
        <strain evidence="2">Tcor2-1</strain>
        <tissue evidence="2">Whole body</tissue>
    </source>
</reference>
<organism evidence="2 3">
    <name type="scientific">Trachymyrmex cornetzi</name>
    <dbReference type="NCBI Taxonomy" id="471704"/>
    <lineage>
        <taxon>Eukaryota</taxon>
        <taxon>Metazoa</taxon>
        <taxon>Ecdysozoa</taxon>
        <taxon>Arthropoda</taxon>
        <taxon>Hexapoda</taxon>
        <taxon>Insecta</taxon>
        <taxon>Pterygota</taxon>
        <taxon>Neoptera</taxon>
        <taxon>Endopterygota</taxon>
        <taxon>Hymenoptera</taxon>
        <taxon>Apocrita</taxon>
        <taxon>Aculeata</taxon>
        <taxon>Formicoidea</taxon>
        <taxon>Formicidae</taxon>
        <taxon>Myrmicinae</taxon>
        <taxon>Trachymyrmex</taxon>
    </lineage>
</organism>
<dbReference type="EMBL" id="KQ980817">
    <property type="protein sequence ID" value="KYN12694.1"/>
    <property type="molecule type" value="Genomic_DNA"/>
</dbReference>
<dbReference type="Pfam" id="PF12333">
    <property type="entry name" value="Ipi1_N"/>
    <property type="match status" value="1"/>
</dbReference>
<dbReference type="STRING" id="471704.A0A151IXE1"/>
<feature type="non-terminal residue" evidence="2">
    <location>
        <position position="1"/>
    </location>
</feature>
<dbReference type="InterPro" id="IPR016024">
    <property type="entry name" value="ARM-type_fold"/>
</dbReference>
<name>A0A151IXE1_9HYME</name>
<feature type="domain" description="Pre-rRNA-processing protein Ipi1 N-terminal" evidence="1">
    <location>
        <begin position="2"/>
        <end position="51"/>
    </location>
</feature>
<evidence type="ECO:0000313" key="3">
    <source>
        <dbReference type="Proteomes" id="UP000078492"/>
    </source>
</evidence>
<dbReference type="Proteomes" id="UP000078492">
    <property type="component" value="Unassembled WGS sequence"/>
</dbReference>
<protein>
    <recommendedName>
        <fullName evidence="1">Pre-rRNA-processing protein Ipi1 N-terminal domain-containing protein</fullName>
    </recommendedName>
</protein>
<keyword evidence="3" id="KW-1185">Reference proteome</keyword>
<sequence length="215" mass="25147">VRHLRCAMTHIDPRMKEDSLLFLDVLVQNCNSALAKHSHKILSNFLGMIINNNVTFQNIYLYFLLATRNFVQVHISILRKKPYLDNLLMPLMSDIWLEEQNLGLCQIHIWLTFNSNEQFPKSVRSYCISILKNYMPFLRNSFSGIIENWCDSSTLPQLTKLLKTLFLKAEPVWYNNCINLNHTLRLIIEASSRLPKTELQVGDIMLNSNLNELHR</sequence>
<evidence type="ECO:0000313" key="2">
    <source>
        <dbReference type="EMBL" id="KYN12694.1"/>
    </source>
</evidence>